<protein>
    <recommendedName>
        <fullName evidence="2">carbonic anhydrase</fullName>
        <ecNumber evidence="2">4.2.1.1</ecNumber>
    </recommendedName>
</protein>
<dbReference type="InterPro" id="IPR041891">
    <property type="entry name" value="Alpha_CA_prokaryot-like"/>
</dbReference>
<evidence type="ECO:0000256" key="5">
    <source>
        <dbReference type="ARBA" id="ARBA00023239"/>
    </source>
</evidence>
<dbReference type="Pfam" id="PF00194">
    <property type="entry name" value="Carb_anhydrase"/>
    <property type="match status" value="1"/>
</dbReference>
<dbReference type="PANTHER" id="PTHR18952:SF265">
    <property type="entry name" value="CARBONIC ANHYDRASE"/>
    <property type="match status" value="1"/>
</dbReference>
<name>A0A375C9B7_9BURK</name>
<comment type="similarity">
    <text evidence="1">Belongs to the alpha-carbonic anhydrase family.</text>
</comment>
<evidence type="ECO:0000259" key="8">
    <source>
        <dbReference type="SMART" id="SM01057"/>
    </source>
</evidence>
<accession>A0A375C9B7</accession>
<feature type="region of interest" description="Disordered" evidence="7">
    <location>
        <begin position="1"/>
        <end position="24"/>
    </location>
</feature>
<proteinExistence type="inferred from homology"/>
<evidence type="ECO:0000256" key="3">
    <source>
        <dbReference type="ARBA" id="ARBA00022723"/>
    </source>
</evidence>
<keyword evidence="5 9" id="KW-0456">Lyase</keyword>
<evidence type="ECO:0000256" key="1">
    <source>
        <dbReference type="ARBA" id="ARBA00010718"/>
    </source>
</evidence>
<dbReference type="InterPro" id="IPR001148">
    <property type="entry name" value="CA_dom"/>
</dbReference>
<keyword evidence="4" id="KW-0862">Zinc</keyword>
<evidence type="ECO:0000256" key="6">
    <source>
        <dbReference type="ARBA" id="ARBA00048348"/>
    </source>
</evidence>
<evidence type="ECO:0000256" key="2">
    <source>
        <dbReference type="ARBA" id="ARBA00012925"/>
    </source>
</evidence>
<dbReference type="Proteomes" id="UP000257016">
    <property type="component" value="Unassembled WGS sequence"/>
</dbReference>
<dbReference type="InterPro" id="IPR023561">
    <property type="entry name" value="Carbonic_anhydrase_a-class"/>
</dbReference>
<dbReference type="GO" id="GO:0008270">
    <property type="term" value="F:zinc ion binding"/>
    <property type="evidence" value="ECO:0007669"/>
    <property type="project" value="InterPro"/>
</dbReference>
<reference evidence="9" key="1">
    <citation type="submission" date="2018-01" db="EMBL/GenBank/DDBJ databases">
        <authorList>
            <person name="Clerissi C."/>
        </authorList>
    </citation>
    <scope>NUCLEOTIDE SEQUENCE</scope>
    <source>
        <strain evidence="9">Cupriavidus taiwanensis LMG 19430</strain>
    </source>
</reference>
<dbReference type="AlphaFoldDB" id="A0A375C9B7"/>
<dbReference type="EC" id="4.2.1.1" evidence="2"/>
<dbReference type="SUPFAM" id="SSF51069">
    <property type="entry name" value="Carbonic anhydrase"/>
    <property type="match status" value="1"/>
</dbReference>
<gene>
    <name evidence="9" type="primary">cah</name>
    <name evidence="9" type="ORF">CBM2586_B10415</name>
</gene>
<dbReference type="EMBL" id="OFSN01000015">
    <property type="protein sequence ID" value="SOY65820.1"/>
    <property type="molecule type" value="Genomic_DNA"/>
</dbReference>
<comment type="caution">
    <text evidence="9">The sequence shown here is derived from an EMBL/GenBank/DDBJ whole genome shotgun (WGS) entry which is preliminary data.</text>
</comment>
<keyword evidence="3" id="KW-0479">Metal-binding</keyword>
<evidence type="ECO:0000313" key="9">
    <source>
        <dbReference type="EMBL" id="SOY65820.1"/>
    </source>
</evidence>
<sequence length="283" mass="30557">MISGPGPDRHSRLGQIDNTTSENKGFINTRTHRHMNTKLPLFTLCAALLAPAAWAGNEPHWSYTGPTGTSHWAELDQAYQTCALGKHQSPIDIRTGKARPADLKPIGFGYAAAPGTVVNNGHTVQVNLPAAGQIELDGVPYKLLQFHFHTPSEEKVNGKTYPLVAHLVHQNAEGKLAVVAVLFKSGRENAALKPVFASLPAKAGESRELAAPLDVAALLPAQQAYWSFTGSLTTPPCSEDVRWQVLKTPVEVSPAQLAAFRKLYPMNARPVQPLNGRTVQASR</sequence>
<dbReference type="CDD" id="cd03124">
    <property type="entry name" value="alpha_CA_prokaryotic_like"/>
    <property type="match status" value="1"/>
</dbReference>
<comment type="catalytic activity">
    <reaction evidence="6">
        <text>hydrogencarbonate + H(+) = CO2 + H2O</text>
        <dbReference type="Rhea" id="RHEA:10748"/>
        <dbReference type="ChEBI" id="CHEBI:15377"/>
        <dbReference type="ChEBI" id="CHEBI:15378"/>
        <dbReference type="ChEBI" id="CHEBI:16526"/>
        <dbReference type="ChEBI" id="CHEBI:17544"/>
        <dbReference type="EC" id="4.2.1.1"/>
    </reaction>
</comment>
<dbReference type="SMART" id="SM01057">
    <property type="entry name" value="Carb_anhydrase"/>
    <property type="match status" value="1"/>
</dbReference>
<feature type="domain" description="Alpha-carbonic anhydrase" evidence="8">
    <location>
        <begin position="61"/>
        <end position="283"/>
    </location>
</feature>
<evidence type="ECO:0000256" key="4">
    <source>
        <dbReference type="ARBA" id="ARBA00022833"/>
    </source>
</evidence>
<dbReference type="PANTHER" id="PTHR18952">
    <property type="entry name" value="CARBONIC ANHYDRASE"/>
    <property type="match status" value="1"/>
</dbReference>
<organism evidence="9">
    <name type="scientific">Cupriavidus taiwanensis</name>
    <dbReference type="NCBI Taxonomy" id="164546"/>
    <lineage>
        <taxon>Bacteria</taxon>
        <taxon>Pseudomonadati</taxon>
        <taxon>Pseudomonadota</taxon>
        <taxon>Betaproteobacteria</taxon>
        <taxon>Burkholderiales</taxon>
        <taxon>Burkholderiaceae</taxon>
        <taxon>Cupriavidus</taxon>
    </lineage>
</organism>
<dbReference type="GO" id="GO:0004089">
    <property type="term" value="F:carbonate dehydratase activity"/>
    <property type="evidence" value="ECO:0007669"/>
    <property type="project" value="UniProtKB-EC"/>
</dbReference>
<dbReference type="Gene3D" id="3.10.200.10">
    <property type="entry name" value="Alpha carbonic anhydrase"/>
    <property type="match status" value="1"/>
</dbReference>
<dbReference type="InterPro" id="IPR036398">
    <property type="entry name" value="CA_dom_sf"/>
</dbReference>
<evidence type="ECO:0000256" key="7">
    <source>
        <dbReference type="SAM" id="MobiDB-lite"/>
    </source>
</evidence>